<protein>
    <recommendedName>
        <fullName evidence="4">ATP-binding protein</fullName>
    </recommendedName>
</protein>
<dbReference type="AlphaFoldDB" id="A0A238ZIA3"/>
<reference evidence="3" key="1">
    <citation type="submission" date="2017-06" db="EMBL/GenBank/DDBJ databases">
        <authorList>
            <person name="Varghese N."/>
            <person name="Submissions S."/>
        </authorList>
    </citation>
    <scope>NUCLEOTIDE SEQUENCE [LARGE SCALE GENOMIC DNA]</scope>
    <source>
        <strain evidence="3">DSM 45423</strain>
    </source>
</reference>
<feature type="region of interest" description="Disordered" evidence="1">
    <location>
        <begin position="1"/>
        <end position="21"/>
    </location>
</feature>
<evidence type="ECO:0000313" key="3">
    <source>
        <dbReference type="Proteomes" id="UP000198386"/>
    </source>
</evidence>
<proteinExistence type="predicted"/>
<organism evidence="2 3">
    <name type="scientific">Geodermatophilus saharensis</name>
    <dbReference type="NCBI Taxonomy" id="1137994"/>
    <lineage>
        <taxon>Bacteria</taxon>
        <taxon>Bacillati</taxon>
        <taxon>Actinomycetota</taxon>
        <taxon>Actinomycetes</taxon>
        <taxon>Geodermatophilales</taxon>
        <taxon>Geodermatophilaceae</taxon>
        <taxon>Geodermatophilus</taxon>
    </lineage>
</organism>
<feature type="compositionally biased region" description="Basic and acidic residues" evidence="1">
    <location>
        <begin position="506"/>
        <end position="516"/>
    </location>
</feature>
<gene>
    <name evidence="2" type="ORF">SAMN04488107_0067</name>
</gene>
<evidence type="ECO:0000256" key="1">
    <source>
        <dbReference type="SAM" id="MobiDB-lite"/>
    </source>
</evidence>
<dbReference type="InterPro" id="IPR027417">
    <property type="entry name" value="P-loop_NTPase"/>
</dbReference>
<feature type="region of interest" description="Disordered" evidence="1">
    <location>
        <begin position="478"/>
        <end position="545"/>
    </location>
</feature>
<dbReference type="SUPFAM" id="SSF52540">
    <property type="entry name" value="P-loop containing nucleoside triphosphate hydrolases"/>
    <property type="match status" value="1"/>
</dbReference>
<dbReference type="RefSeq" id="WP_089401947.1">
    <property type="nucleotide sequence ID" value="NZ_FZOH01000001.1"/>
</dbReference>
<dbReference type="OrthoDB" id="4955412at2"/>
<dbReference type="Proteomes" id="UP000198386">
    <property type="component" value="Unassembled WGS sequence"/>
</dbReference>
<evidence type="ECO:0008006" key="4">
    <source>
        <dbReference type="Google" id="ProtNLM"/>
    </source>
</evidence>
<evidence type="ECO:0000313" key="2">
    <source>
        <dbReference type="EMBL" id="SNR82443.1"/>
    </source>
</evidence>
<name>A0A238ZIA3_9ACTN</name>
<keyword evidence="3" id="KW-1185">Reference proteome</keyword>
<dbReference type="EMBL" id="FZOH01000001">
    <property type="protein sequence ID" value="SNR82443.1"/>
    <property type="molecule type" value="Genomic_DNA"/>
</dbReference>
<sequence>MNQDHAFAEIGDGSPDVTPSAAEKKSVATMLVEIGEELYEFGFSDAGETFGVPRTGPKVIRMLRGGKTSLRRQLAREYFIRTGKAAPQQALTDALLVIEGKAQDGDEQPMALRVAGHDGALWLDLGDATGRAVRITGDGWQVCEQAPMLFRRTALNAELPEPVAGGDLAELWNLLNVAEEDQPLLLAALVAVLVPDIPHPVLGLFGEQGTGKSTAARVLTMLLDPSPVPLRKPPRDADSWVTAAAGSWVVGMDNLSEIPDWLSDSMCRAVTGDGDVRRRLYTDGDLAVFAFRRCLIINGIDLGAVRGDLTERLLPIHLRTIDARQRREEHELWPAWQQTHPRLLGALLDLAAGVLAARPSVRLDSKPRMADFARILAAVDSVLGTSGLQSYLAKQGQTAVDTLTGDRFITAIAAIFSASTFHGTAAELLAQVPWTAESRPPKGWPTAARQVTTVLRKQAPTMRKAGWRIDDDRGANHDKVIRWTITPPGPEMTGKADPQRPQPPHPDAEQYEHDQARAGLAGHAGTADDDRDLTPAPDPHPAGGISAGLLAAAGLAGVAGIGSGRSQGAEKRTAPCGHPVEAITSDTGRCGICISERLAARRTAVCRTCQQPIYPAAGDVHPGCEMEQSA</sequence>
<accession>A0A238ZIA3</accession>